<keyword evidence="2" id="KW-1185">Reference proteome</keyword>
<sequence>MTLENNCTFISPRNQRITHINTRPHMKNGKPTPDSYGFEYPSMSLLVNAVISQEDNKFPHCQYTSGCSFDDIIWQQAIGALKNNNHSCHSRSMVDDEKVLFDLVQVGIINHQEFDEPHKWSSHSICYSTVVMDHLWALYEAEHTRNNHLKADLNALKGEVSTQANALQLQNAALEQEVECLKQMVARLEGEFGVLLAQVEALEWTAPSEYLSVDDLLRMGAEGEVESMESSEVVEVGLCSNFKDLVDQPDSFDTTDPLFPY</sequence>
<reference evidence="1" key="2">
    <citation type="journal article" date="2020" name="Nat. Commun.">
        <title>Large-scale genome sequencing of mycorrhizal fungi provides insights into the early evolution of symbiotic traits.</title>
        <authorList>
            <person name="Miyauchi S."/>
            <person name="Kiss E."/>
            <person name="Kuo A."/>
            <person name="Drula E."/>
            <person name="Kohler A."/>
            <person name="Sanchez-Garcia M."/>
            <person name="Morin E."/>
            <person name="Andreopoulos B."/>
            <person name="Barry K.W."/>
            <person name="Bonito G."/>
            <person name="Buee M."/>
            <person name="Carver A."/>
            <person name="Chen C."/>
            <person name="Cichocki N."/>
            <person name="Clum A."/>
            <person name="Culley D."/>
            <person name="Crous P.W."/>
            <person name="Fauchery L."/>
            <person name="Girlanda M."/>
            <person name="Hayes R.D."/>
            <person name="Keri Z."/>
            <person name="LaButti K."/>
            <person name="Lipzen A."/>
            <person name="Lombard V."/>
            <person name="Magnuson J."/>
            <person name="Maillard F."/>
            <person name="Murat C."/>
            <person name="Nolan M."/>
            <person name="Ohm R.A."/>
            <person name="Pangilinan J."/>
            <person name="Pereira M.F."/>
            <person name="Perotto S."/>
            <person name="Peter M."/>
            <person name="Pfister S."/>
            <person name="Riley R."/>
            <person name="Sitrit Y."/>
            <person name="Stielow J.B."/>
            <person name="Szollosi G."/>
            <person name="Zifcakova L."/>
            <person name="Stursova M."/>
            <person name="Spatafora J.W."/>
            <person name="Tedersoo L."/>
            <person name="Vaario L.M."/>
            <person name="Yamada A."/>
            <person name="Yan M."/>
            <person name="Wang P."/>
            <person name="Xu J."/>
            <person name="Bruns T."/>
            <person name="Baldrian P."/>
            <person name="Vilgalys R."/>
            <person name="Dunand C."/>
            <person name="Henrissat B."/>
            <person name="Grigoriev I.V."/>
            <person name="Hibbett D."/>
            <person name="Nagy L.G."/>
            <person name="Martin F.M."/>
        </authorList>
    </citation>
    <scope>NUCLEOTIDE SEQUENCE</scope>
    <source>
        <strain evidence="1">P2</strain>
    </source>
</reference>
<reference evidence="1" key="1">
    <citation type="submission" date="2019-10" db="EMBL/GenBank/DDBJ databases">
        <authorList>
            <consortium name="DOE Joint Genome Institute"/>
            <person name="Kuo A."/>
            <person name="Miyauchi S."/>
            <person name="Kiss E."/>
            <person name="Drula E."/>
            <person name="Kohler A."/>
            <person name="Sanchez-Garcia M."/>
            <person name="Andreopoulos B."/>
            <person name="Barry K.W."/>
            <person name="Bonito G."/>
            <person name="Buee M."/>
            <person name="Carver A."/>
            <person name="Chen C."/>
            <person name="Cichocki N."/>
            <person name="Clum A."/>
            <person name="Culley D."/>
            <person name="Crous P.W."/>
            <person name="Fauchery L."/>
            <person name="Girlanda M."/>
            <person name="Hayes R."/>
            <person name="Keri Z."/>
            <person name="Labutti K."/>
            <person name="Lipzen A."/>
            <person name="Lombard V."/>
            <person name="Magnuson J."/>
            <person name="Maillard F."/>
            <person name="Morin E."/>
            <person name="Murat C."/>
            <person name="Nolan M."/>
            <person name="Ohm R."/>
            <person name="Pangilinan J."/>
            <person name="Pereira M."/>
            <person name="Perotto S."/>
            <person name="Peter M."/>
            <person name="Riley R."/>
            <person name="Sitrit Y."/>
            <person name="Stielow B."/>
            <person name="Szollosi G."/>
            <person name="Zifcakova L."/>
            <person name="Stursova M."/>
            <person name="Spatafora J.W."/>
            <person name="Tedersoo L."/>
            <person name="Vaario L.-M."/>
            <person name="Yamada A."/>
            <person name="Yan M."/>
            <person name="Wang P."/>
            <person name="Xu J."/>
            <person name="Bruns T."/>
            <person name="Baldrian P."/>
            <person name="Vilgalys R."/>
            <person name="Henrissat B."/>
            <person name="Grigoriev I.V."/>
            <person name="Hibbett D."/>
            <person name="Nagy L.G."/>
            <person name="Martin F.M."/>
        </authorList>
    </citation>
    <scope>NUCLEOTIDE SEQUENCE</scope>
    <source>
        <strain evidence="1">P2</strain>
    </source>
</reference>
<protein>
    <submittedName>
        <fullName evidence="1">Uncharacterized protein</fullName>
    </submittedName>
</protein>
<proteinExistence type="predicted"/>
<comment type="caution">
    <text evidence="1">The sequence shown here is derived from an EMBL/GenBank/DDBJ whole genome shotgun (WGS) entry which is preliminary data.</text>
</comment>
<dbReference type="EMBL" id="MU118204">
    <property type="protein sequence ID" value="KAF9643596.1"/>
    <property type="molecule type" value="Genomic_DNA"/>
</dbReference>
<gene>
    <name evidence="1" type="ORF">BDM02DRAFT_3191413</name>
</gene>
<organism evidence="1 2">
    <name type="scientific">Thelephora ganbajun</name>
    <name type="common">Ganba fungus</name>
    <dbReference type="NCBI Taxonomy" id="370292"/>
    <lineage>
        <taxon>Eukaryota</taxon>
        <taxon>Fungi</taxon>
        <taxon>Dikarya</taxon>
        <taxon>Basidiomycota</taxon>
        <taxon>Agaricomycotina</taxon>
        <taxon>Agaricomycetes</taxon>
        <taxon>Thelephorales</taxon>
        <taxon>Thelephoraceae</taxon>
        <taxon>Thelephora</taxon>
    </lineage>
</organism>
<name>A0ACB6Z1Q0_THEGA</name>
<evidence type="ECO:0000313" key="2">
    <source>
        <dbReference type="Proteomes" id="UP000886501"/>
    </source>
</evidence>
<evidence type="ECO:0000313" key="1">
    <source>
        <dbReference type="EMBL" id="KAF9643596.1"/>
    </source>
</evidence>
<accession>A0ACB6Z1Q0</accession>
<dbReference type="Proteomes" id="UP000886501">
    <property type="component" value="Unassembled WGS sequence"/>
</dbReference>